<feature type="compositionally biased region" description="Polar residues" evidence="7">
    <location>
        <begin position="7"/>
        <end position="21"/>
    </location>
</feature>
<evidence type="ECO:0000313" key="10">
    <source>
        <dbReference type="Proteomes" id="UP001228690"/>
    </source>
</evidence>
<feature type="transmembrane region" description="Helical" evidence="8">
    <location>
        <begin position="243"/>
        <end position="267"/>
    </location>
</feature>
<dbReference type="PANTHER" id="PTHR30586:SF0">
    <property type="entry name" value="ION-TRANSLOCATING OXIDOREDUCTASE COMPLEX SUBUNIT E"/>
    <property type="match status" value="1"/>
</dbReference>
<keyword evidence="5 8" id="KW-1133">Transmembrane helix</keyword>
<feature type="transmembrane region" description="Helical" evidence="8">
    <location>
        <begin position="168"/>
        <end position="187"/>
    </location>
</feature>
<comment type="subcellular location">
    <subcellularLocation>
        <location evidence="1">Endomembrane system</location>
        <topology evidence="1">Multi-pass membrane protein</topology>
    </subcellularLocation>
</comment>
<sequence>MQKSGDENQGTDMEPLSVNTPSNKGANKGANGDDGEDDGGGNSNGYAKLQSRLVQKNPVLVDFIGLCPVLAVTNTVYNALGMSLGTSAVLLASSVIASSARRFIPSEVRIPAYIIIIASLVSTVDVLLRAYAPDLSRNLGAFVSLIVVNCLILGQIESFSSKNPPLASLWDAFCTSVGFTFALILVAGCRELLGSGSITISGQALWPRALEWSLPWFSGSRLPFLLHQGRILTPFSPQLGGNAFFLLTLPAGALFVVGYLAAFFAWLQHRHINKQNRLNKQKQGFAGEGVSDHA</sequence>
<dbReference type="NCBIfam" id="NF009070">
    <property type="entry name" value="PRK12405.1"/>
    <property type="match status" value="1"/>
</dbReference>
<keyword evidence="3 8" id="KW-0812">Transmembrane</keyword>
<keyword evidence="6 8" id="KW-0472">Membrane</keyword>
<proteinExistence type="predicted"/>
<dbReference type="InterPro" id="IPR003667">
    <property type="entry name" value="NqrDE/RnfAE"/>
</dbReference>
<evidence type="ECO:0000256" key="4">
    <source>
        <dbReference type="ARBA" id="ARBA00022967"/>
    </source>
</evidence>
<keyword evidence="4" id="KW-1278">Translocase</keyword>
<dbReference type="RefSeq" id="WP_326926381.1">
    <property type="nucleotide sequence ID" value="NZ_CP123443.1"/>
</dbReference>
<reference evidence="9 10" key="1">
    <citation type="submission" date="2023-04" db="EMBL/GenBank/DDBJ databases">
        <title>Spirochaete genome identified in red abalone sample constitutes a novel genus.</title>
        <authorList>
            <person name="Sharma S.P."/>
            <person name="Purcell C.M."/>
            <person name="Hyde J.R."/>
            <person name="Severin A.J."/>
        </authorList>
    </citation>
    <scope>NUCLEOTIDE SEQUENCE [LARGE SCALE GENOMIC DNA]</scope>
    <source>
        <strain evidence="9 10">SP-2023</strain>
    </source>
</reference>
<evidence type="ECO:0000256" key="1">
    <source>
        <dbReference type="ARBA" id="ARBA00004127"/>
    </source>
</evidence>
<dbReference type="PANTHER" id="PTHR30586">
    <property type="entry name" value="ELECTRON TRANSPORT COMPLEX PROTEIN RNFE"/>
    <property type="match status" value="1"/>
</dbReference>
<feature type="region of interest" description="Disordered" evidence="7">
    <location>
        <begin position="1"/>
        <end position="44"/>
    </location>
</feature>
<keyword evidence="2" id="KW-0813">Transport</keyword>
<accession>A0ABY8ME07</accession>
<feature type="transmembrane region" description="Helical" evidence="8">
    <location>
        <begin position="112"/>
        <end position="132"/>
    </location>
</feature>
<gene>
    <name evidence="9" type="primary">rsxE</name>
    <name evidence="9" type="ORF">P0082_06910</name>
</gene>
<feature type="transmembrane region" description="Helical" evidence="8">
    <location>
        <begin position="138"/>
        <end position="156"/>
    </location>
</feature>
<organism evidence="9 10">
    <name type="scientific">Candidatus Haliotispira prima</name>
    <dbReference type="NCBI Taxonomy" id="3034016"/>
    <lineage>
        <taxon>Bacteria</taxon>
        <taxon>Pseudomonadati</taxon>
        <taxon>Spirochaetota</taxon>
        <taxon>Spirochaetia</taxon>
        <taxon>Spirochaetales</taxon>
        <taxon>Spirochaetaceae</taxon>
        <taxon>Candidatus Haliotispira</taxon>
    </lineage>
</organism>
<evidence type="ECO:0000256" key="6">
    <source>
        <dbReference type="ARBA" id="ARBA00023136"/>
    </source>
</evidence>
<feature type="transmembrane region" description="Helical" evidence="8">
    <location>
        <begin position="83"/>
        <end position="100"/>
    </location>
</feature>
<evidence type="ECO:0000256" key="8">
    <source>
        <dbReference type="SAM" id="Phobius"/>
    </source>
</evidence>
<dbReference type="Pfam" id="PF02508">
    <property type="entry name" value="Rnf-Nqr"/>
    <property type="match status" value="1"/>
</dbReference>
<dbReference type="EMBL" id="CP123443">
    <property type="protein sequence ID" value="WGK68211.1"/>
    <property type="molecule type" value="Genomic_DNA"/>
</dbReference>
<evidence type="ECO:0000256" key="7">
    <source>
        <dbReference type="SAM" id="MobiDB-lite"/>
    </source>
</evidence>
<protein>
    <submittedName>
        <fullName evidence="9">Electron transport complex subunit RsxE</fullName>
    </submittedName>
</protein>
<keyword evidence="10" id="KW-1185">Reference proteome</keyword>
<evidence type="ECO:0000313" key="9">
    <source>
        <dbReference type="EMBL" id="WGK68211.1"/>
    </source>
</evidence>
<evidence type="ECO:0000256" key="3">
    <source>
        <dbReference type="ARBA" id="ARBA00022692"/>
    </source>
</evidence>
<evidence type="ECO:0000256" key="5">
    <source>
        <dbReference type="ARBA" id="ARBA00022989"/>
    </source>
</evidence>
<name>A0ABY8ME07_9SPIO</name>
<dbReference type="Proteomes" id="UP001228690">
    <property type="component" value="Chromosome"/>
</dbReference>
<evidence type="ECO:0000256" key="2">
    <source>
        <dbReference type="ARBA" id="ARBA00022448"/>
    </source>
</evidence>